<dbReference type="Proteomes" id="UP001374535">
    <property type="component" value="Chromosome 1"/>
</dbReference>
<reference evidence="1 2" key="1">
    <citation type="journal article" date="2023" name="Life. Sci Alliance">
        <title>Evolutionary insights into 3D genome organization and epigenetic landscape of Vigna mungo.</title>
        <authorList>
            <person name="Junaid A."/>
            <person name="Singh B."/>
            <person name="Bhatia S."/>
        </authorList>
    </citation>
    <scope>NUCLEOTIDE SEQUENCE [LARGE SCALE GENOMIC DNA]</scope>
    <source>
        <strain evidence="1">Urdbean</strain>
    </source>
</reference>
<keyword evidence="2" id="KW-1185">Reference proteome</keyword>
<sequence>MDDIVPIKRGKSLLAVYWSTQMGLSLNIDVSARAFYEAIPVLDFVLKNFRLDLPRPLPDQDRIKVLCWKFVSFFILIELHFSRKCIPMTFFHGGNHPSSYARKNSSCIG</sequence>
<evidence type="ECO:0000313" key="2">
    <source>
        <dbReference type="Proteomes" id="UP001374535"/>
    </source>
</evidence>
<dbReference type="AlphaFoldDB" id="A0AAQ3S9K5"/>
<proteinExistence type="predicted"/>
<gene>
    <name evidence="1" type="ORF">V8G54_001076</name>
</gene>
<accession>A0AAQ3S9K5</accession>
<protein>
    <submittedName>
        <fullName evidence="1">Uncharacterized protein</fullName>
    </submittedName>
</protein>
<name>A0AAQ3S9K5_VIGMU</name>
<evidence type="ECO:0000313" key="1">
    <source>
        <dbReference type="EMBL" id="WVZ22532.1"/>
    </source>
</evidence>
<organism evidence="1 2">
    <name type="scientific">Vigna mungo</name>
    <name type="common">Black gram</name>
    <name type="synonym">Phaseolus mungo</name>
    <dbReference type="NCBI Taxonomy" id="3915"/>
    <lineage>
        <taxon>Eukaryota</taxon>
        <taxon>Viridiplantae</taxon>
        <taxon>Streptophyta</taxon>
        <taxon>Embryophyta</taxon>
        <taxon>Tracheophyta</taxon>
        <taxon>Spermatophyta</taxon>
        <taxon>Magnoliopsida</taxon>
        <taxon>eudicotyledons</taxon>
        <taxon>Gunneridae</taxon>
        <taxon>Pentapetalae</taxon>
        <taxon>rosids</taxon>
        <taxon>fabids</taxon>
        <taxon>Fabales</taxon>
        <taxon>Fabaceae</taxon>
        <taxon>Papilionoideae</taxon>
        <taxon>50 kb inversion clade</taxon>
        <taxon>NPAAA clade</taxon>
        <taxon>indigoferoid/millettioid clade</taxon>
        <taxon>Phaseoleae</taxon>
        <taxon>Vigna</taxon>
    </lineage>
</organism>
<dbReference type="EMBL" id="CP144700">
    <property type="protein sequence ID" value="WVZ22532.1"/>
    <property type="molecule type" value="Genomic_DNA"/>
</dbReference>